<dbReference type="OrthoDB" id="10253869at2759"/>
<dbReference type="InterPro" id="IPR000873">
    <property type="entry name" value="AMP-dep_synth/lig_dom"/>
</dbReference>
<dbReference type="GO" id="GO:0030729">
    <property type="term" value="F:acetoacetate-CoA ligase activity"/>
    <property type="evidence" value="ECO:0007669"/>
    <property type="project" value="InterPro"/>
</dbReference>
<dbReference type="AlphaFoldDB" id="A0A1V6TI29"/>
<keyword evidence="4" id="KW-1185">Reference proteome</keyword>
<name>A0A1V6TI29_9EURO</name>
<dbReference type="GO" id="GO:0006629">
    <property type="term" value="P:lipid metabolic process"/>
    <property type="evidence" value="ECO:0007669"/>
    <property type="project" value="InterPro"/>
</dbReference>
<dbReference type="Pfam" id="PF13193">
    <property type="entry name" value="AMP-binding_C"/>
    <property type="match status" value="1"/>
</dbReference>
<dbReference type="PANTHER" id="PTHR42921">
    <property type="entry name" value="ACETOACETYL-COA SYNTHETASE"/>
    <property type="match status" value="1"/>
</dbReference>
<dbReference type="InterPro" id="IPR005914">
    <property type="entry name" value="Acac_CoA_synth"/>
</dbReference>
<dbReference type="InterPro" id="IPR020845">
    <property type="entry name" value="AMP-binding_CS"/>
</dbReference>
<dbReference type="InterPro" id="IPR045851">
    <property type="entry name" value="AMP-bd_C_sf"/>
</dbReference>
<dbReference type="EMBL" id="MLKD01000006">
    <property type="protein sequence ID" value="OQE25570.1"/>
    <property type="molecule type" value="Genomic_DNA"/>
</dbReference>
<dbReference type="PANTHER" id="PTHR42921:SF4">
    <property type="entry name" value="ACETOACETYL-COA SYNTHASE (AFU_ORTHOLOGUE AFUA_8G04770)"/>
    <property type="match status" value="1"/>
</dbReference>
<comment type="caution">
    <text evidence="3">The sequence shown here is derived from an EMBL/GenBank/DDBJ whole genome shotgun (WGS) entry which is preliminary data.</text>
</comment>
<protein>
    <submittedName>
        <fullName evidence="3">Uncharacterized protein</fullName>
    </submittedName>
</protein>
<dbReference type="Gene3D" id="3.30.300.30">
    <property type="match status" value="1"/>
</dbReference>
<accession>A0A1V6TI29</accession>
<dbReference type="NCBIfam" id="TIGR01217">
    <property type="entry name" value="ac_ac_CoA_syn"/>
    <property type="match status" value="1"/>
</dbReference>
<dbReference type="InterPro" id="IPR025110">
    <property type="entry name" value="AMP-bd_C"/>
</dbReference>
<dbReference type="Proteomes" id="UP000191285">
    <property type="component" value="Unassembled WGS sequence"/>
</dbReference>
<gene>
    <name evidence="3" type="ORF">PENSTE_c006G05290</name>
</gene>
<feature type="domain" description="AMP-binding enzyme C-terminal" evidence="2">
    <location>
        <begin position="567"/>
        <end position="634"/>
    </location>
</feature>
<feature type="domain" description="AMP-dependent synthetase/ligase" evidence="1">
    <location>
        <begin position="105"/>
        <end position="487"/>
    </location>
</feature>
<dbReference type="InterPro" id="IPR042099">
    <property type="entry name" value="ANL_N_sf"/>
</dbReference>
<evidence type="ECO:0000259" key="1">
    <source>
        <dbReference type="Pfam" id="PF00501"/>
    </source>
</evidence>
<reference evidence="4" key="1">
    <citation type="journal article" date="2017" name="Nat. Microbiol.">
        <title>Global analysis of biosynthetic gene clusters reveals vast potential of secondary metabolite production in Penicillium species.</title>
        <authorList>
            <person name="Nielsen J.C."/>
            <person name="Grijseels S."/>
            <person name="Prigent S."/>
            <person name="Ji B."/>
            <person name="Dainat J."/>
            <person name="Nielsen K.F."/>
            <person name="Frisvad J.C."/>
            <person name="Workman M."/>
            <person name="Nielsen J."/>
        </authorList>
    </citation>
    <scope>NUCLEOTIDE SEQUENCE [LARGE SCALE GENOMIC DNA]</scope>
    <source>
        <strain evidence="4">IBT 24891</strain>
    </source>
</reference>
<dbReference type="PROSITE" id="PS00455">
    <property type="entry name" value="AMP_BINDING"/>
    <property type="match status" value="1"/>
</dbReference>
<evidence type="ECO:0000313" key="4">
    <source>
        <dbReference type="Proteomes" id="UP000191285"/>
    </source>
</evidence>
<evidence type="ECO:0000259" key="2">
    <source>
        <dbReference type="Pfam" id="PF13193"/>
    </source>
</evidence>
<dbReference type="Gene3D" id="3.40.50.12780">
    <property type="entry name" value="N-terminal domain of ligase-like"/>
    <property type="match status" value="1"/>
</dbReference>
<evidence type="ECO:0000313" key="3">
    <source>
        <dbReference type="EMBL" id="OQE25570.1"/>
    </source>
</evidence>
<proteinExistence type="predicted"/>
<organism evidence="3 4">
    <name type="scientific">Penicillium steckii</name>
    <dbReference type="NCBI Taxonomy" id="303698"/>
    <lineage>
        <taxon>Eukaryota</taxon>
        <taxon>Fungi</taxon>
        <taxon>Dikarya</taxon>
        <taxon>Ascomycota</taxon>
        <taxon>Pezizomycotina</taxon>
        <taxon>Eurotiomycetes</taxon>
        <taxon>Eurotiomycetidae</taxon>
        <taxon>Eurotiales</taxon>
        <taxon>Aspergillaceae</taxon>
        <taxon>Penicillium</taxon>
    </lineage>
</organism>
<dbReference type="Pfam" id="PF00501">
    <property type="entry name" value="AMP-binding"/>
    <property type="match status" value="1"/>
</dbReference>
<dbReference type="SUPFAM" id="SSF56801">
    <property type="entry name" value="Acetyl-CoA synthetase-like"/>
    <property type="match status" value="1"/>
</dbReference>
<sequence>MASKNTEPEILWRPLQRQGKVAMDEYRQHINRNFGLNIQDTQALHKWSIEEPHDFWIDLYDYLNITPPLPSNIKKAYDENLPLSSIPKFFDDHKVNYAENVVFSNTNPNAPALIGIREGQDINGDPAEMLTWGDFRERIREAASALKHIGIRKGDRVAALVATSSWAVILFHAAASIGAIFTSISPELGAEGCIARLKQVTPSIIFFDSHTLYRGKETSTLQKIQRIVPELENRPQVYMVPIKSSYGGEEFPSMELFLKNSKSSDQLSFTRVPFNHPLLICYSSGTTGVPKCIVHHHGMVLQSRKVSVLHNCLTENDTVMQYTSTSWVAFYGMCGHLTAGSTLVVYNGSPLFPDAKQMLRICERFKLTFMGVSPRLLLEIEASGAIPKSDFDLSNLRTVHTTGAPLSHEQYRWFYKTFPASVQICNIAGGTETGTHVIAMDPRGVLHAGEMQVLGLGIDVDIVDPETGHSIAETGQAGEMIIRKPFLSMPCFFWGDVGGKIYKAAYFERFANIDVWAQHDWLRRNPRTGGYIMHGRSDAVLNPSGIRFGSGEIYAIVETQPFTDYFNNCLCVGRRRPKDTDEQVFLFLLMKPGYFLTQTLRNEIKAAIRTGLSPRHVPKFVLPVPDIPMTINGKRVEIAVKEIISGKEVKASATVQNPDSLEGFKRFRDVESDETDTARI</sequence>
<dbReference type="STRING" id="303698.A0A1V6TI29"/>